<keyword evidence="12 17" id="KW-0520">NAD</keyword>
<dbReference type="GO" id="GO:0042773">
    <property type="term" value="P:ATP synthesis coupled electron transport"/>
    <property type="evidence" value="ECO:0007669"/>
    <property type="project" value="InterPro"/>
</dbReference>
<feature type="transmembrane region" description="Helical" evidence="17">
    <location>
        <begin position="68"/>
        <end position="87"/>
    </location>
</feature>
<feature type="domain" description="NADH:quinone oxidoreductase/Mrp antiporter transmembrane" evidence="18">
    <location>
        <begin position="87"/>
        <end position="359"/>
    </location>
</feature>
<dbReference type="GO" id="GO:0008137">
    <property type="term" value="F:NADH dehydrogenase (ubiquinone) activity"/>
    <property type="evidence" value="ECO:0007669"/>
    <property type="project" value="UniProtKB-UniRule"/>
</dbReference>
<keyword evidence="7 17" id="KW-0679">Respiratory chain</keyword>
<dbReference type="GO" id="GO:0048039">
    <property type="term" value="F:ubiquinone binding"/>
    <property type="evidence" value="ECO:0007669"/>
    <property type="project" value="TreeGrafter"/>
</dbReference>
<keyword evidence="9" id="KW-1278">Translocase</keyword>
<evidence type="ECO:0000256" key="5">
    <source>
        <dbReference type="ARBA" id="ARBA00021006"/>
    </source>
</evidence>
<evidence type="ECO:0000256" key="6">
    <source>
        <dbReference type="ARBA" id="ARBA00022448"/>
    </source>
</evidence>
<sequence length="409" mass="47725">MLEFLFLSLMMFFKPIMFFFFMIMFSFLMFKNISWAGLFFVVDSNVFVLLIFMMIFIYGMVLISEKNFNLLVLSAILIMICLMFFVSSNMLMLYMYFELSMFPILIMILGYGSQIEKINSGYYLLFYAAICSFPFLFIYYKSMFMFSVCYFDFVITWELFFILSLSFMMKFPVYFLHLWLPKAHVEAPTTASMLLAGLLLKLGTAGYLRILGSMNFVYNNFWIIISLLGMILASFSCVFQSDAKSLAAYSSVTHMSFLLLSIIYIMMSSKISGLMMMLAHGYTSTLMFYMIGEFYHTSSTRMVYFMNSFFGSSMFFGIMFSLVFLSNSGVPPSLSFLSEFMIITNSMVISKLFFFMIFVYFMISFYYSLFLIVSSVMGKMFVNINNFNVGVSMSTVLMMFNVFWLSMFY</sequence>
<gene>
    <name evidence="19" type="primary">ND4</name>
</gene>
<dbReference type="Pfam" id="PF00361">
    <property type="entry name" value="Proton_antipo_M"/>
    <property type="match status" value="1"/>
</dbReference>
<dbReference type="InterPro" id="IPR001750">
    <property type="entry name" value="ND/Mrp_TM"/>
</dbReference>
<dbReference type="EC" id="7.1.1.2" evidence="4 17"/>
<feature type="transmembrane region" description="Helical" evidence="17">
    <location>
        <begin position="273"/>
        <end position="291"/>
    </location>
</feature>
<dbReference type="InterPro" id="IPR003918">
    <property type="entry name" value="NADH_UbQ_OxRdtase"/>
</dbReference>
<dbReference type="EMBL" id="GQ888716">
    <property type="protein sequence ID" value="ACX85164.1"/>
    <property type="molecule type" value="Genomic_DNA"/>
</dbReference>
<comment type="function">
    <text evidence="17">Core subunit of the mitochondrial membrane respiratory chain NADH dehydrogenase (Complex I) which catalyzes electron transfer from NADH through the respiratory chain, using ubiquinone as an electron acceptor. Essential for the catalytic activity and assembly of complex I.</text>
</comment>
<feature type="transmembrane region" description="Helical" evidence="17">
    <location>
        <begin position="12"/>
        <end position="30"/>
    </location>
</feature>
<evidence type="ECO:0000256" key="9">
    <source>
        <dbReference type="ARBA" id="ARBA00022967"/>
    </source>
</evidence>
<feature type="transmembrane region" description="Helical" evidence="17">
    <location>
        <begin position="36"/>
        <end position="61"/>
    </location>
</feature>
<evidence type="ECO:0000256" key="11">
    <source>
        <dbReference type="ARBA" id="ARBA00022989"/>
    </source>
</evidence>
<comment type="function">
    <text evidence="1">Core subunit of the mitochondrial membrane respiratory chain NADH dehydrogenase (Complex I) that is believed to belong to the minimal assembly required for catalysis. Complex I functions in the transfer of electrons from NADH to the respiratory chain. The immediate electron acceptor for the enzyme is believed to be ubiquinone.</text>
</comment>
<reference evidence="19" key="1">
    <citation type="journal article" date="2010" name="Nucleic Acids Res.">
        <title>An integrated pipeline for next-generation sequencing and annotation of mitochondrial genomes.</title>
        <authorList>
            <person name="Jex A.R."/>
            <person name="Hall R.S."/>
            <person name="Littlewood D.T."/>
            <person name="Gasser R.B."/>
        </authorList>
    </citation>
    <scope>NUCLEOTIDE SEQUENCE</scope>
</reference>
<evidence type="ECO:0000256" key="13">
    <source>
        <dbReference type="ARBA" id="ARBA00023075"/>
    </source>
</evidence>
<dbReference type="PANTHER" id="PTHR43507:SF20">
    <property type="entry name" value="NADH-UBIQUINONE OXIDOREDUCTASE CHAIN 4"/>
    <property type="match status" value="1"/>
</dbReference>
<dbReference type="AlphaFoldDB" id="D3J865"/>
<keyword evidence="10 17" id="KW-0249">Electron transport</keyword>
<geneLocation type="mitochondrion" evidence="19"/>
<evidence type="ECO:0000259" key="18">
    <source>
        <dbReference type="Pfam" id="PF00361"/>
    </source>
</evidence>
<dbReference type="GO" id="GO:0015990">
    <property type="term" value="P:electron transport coupled proton transport"/>
    <property type="evidence" value="ECO:0007669"/>
    <property type="project" value="TreeGrafter"/>
</dbReference>
<dbReference type="GO" id="GO:0003954">
    <property type="term" value="F:NADH dehydrogenase activity"/>
    <property type="evidence" value="ECO:0007669"/>
    <property type="project" value="TreeGrafter"/>
</dbReference>
<organism evidence="19">
    <name type="scientific">Oesophagostomum dentatum</name>
    <name type="common">Nodular worm</name>
    <dbReference type="NCBI Taxonomy" id="61180"/>
    <lineage>
        <taxon>Eukaryota</taxon>
        <taxon>Metazoa</taxon>
        <taxon>Ecdysozoa</taxon>
        <taxon>Nematoda</taxon>
        <taxon>Chromadorea</taxon>
        <taxon>Rhabditida</taxon>
        <taxon>Rhabditina</taxon>
        <taxon>Rhabditomorpha</taxon>
        <taxon>Strongyloidea</taxon>
        <taxon>Strongylidae</taxon>
        <taxon>Oesophagostomum</taxon>
    </lineage>
</organism>
<evidence type="ECO:0000256" key="8">
    <source>
        <dbReference type="ARBA" id="ARBA00022692"/>
    </source>
</evidence>
<feature type="transmembrane region" description="Helical" evidence="17">
    <location>
        <begin position="246"/>
        <end position="267"/>
    </location>
</feature>
<evidence type="ECO:0000256" key="17">
    <source>
        <dbReference type="RuleBase" id="RU003297"/>
    </source>
</evidence>
<dbReference type="RefSeq" id="YP_003433890.1">
    <property type="nucleotide sequence ID" value="NC_013817.1"/>
</dbReference>
<comment type="subcellular location">
    <subcellularLocation>
        <location evidence="2 17">Mitochondrion membrane</location>
        <topology evidence="2 17">Multi-pass membrane protein</topology>
    </subcellularLocation>
</comment>
<comment type="similarity">
    <text evidence="3 17">Belongs to the complex I subunit 4 family.</text>
</comment>
<evidence type="ECO:0000256" key="3">
    <source>
        <dbReference type="ARBA" id="ARBA00009025"/>
    </source>
</evidence>
<feature type="transmembrane region" description="Helical" evidence="17">
    <location>
        <begin position="216"/>
        <end position="239"/>
    </location>
</feature>
<dbReference type="GO" id="GO:0031966">
    <property type="term" value="C:mitochondrial membrane"/>
    <property type="evidence" value="ECO:0007669"/>
    <property type="project" value="UniProtKB-SubCell"/>
</dbReference>
<evidence type="ECO:0000256" key="12">
    <source>
        <dbReference type="ARBA" id="ARBA00023027"/>
    </source>
</evidence>
<comment type="catalytic activity">
    <reaction evidence="16 17">
        <text>a ubiquinone + NADH + 5 H(+)(in) = a ubiquinol + NAD(+) + 4 H(+)(out)</text>
        <dbReference type="Rhea" id="RHEA:29091"/>
        <dbReference type="Rhea" id="RHEA-COMP:9565"/>
        <dbReference type="Rhea" id="RHEA-COMP:9566"/>
        <dbReference type="ChEBI" id="CHEBI:15378"/>
        <dbReference type="ChEBI" id="CHEBI:16389"/>
        <dbReference type="ChEBI" id="CHEBI:17976"/>
        <dbReference type="ChEBI" id="CHEBI:57540"/>
        <dbReference type="ChEBI" id="CHEBI:57945"/>
        <dbReference type="EC" id="7.1.1.2"/>
    </reaction>
</comment>
<keyword evidence="13 17" id="KW-0830">Ubiquinone</keyword>
<keyword evidence="14 17" id="KW-0496">Mitochondrion</keyword>
<evidence type="ECO:0000256" key="16">
    <source>
        <dbReference type="ARBA" id="ARBA00049551"/>
    </source>
</evidence>
<evidence type="ECO:0000256" key="14">
    <source>
        <dbReference type="ARBA" id="ARBA00023128"/>
    </source>
</evidence>
<proteinExistence type="inferred from homology"/>
<evidence type="ECO:0000256" key="1">
    <source>
        <dbReference type="ARBA" id="ARBA00003257"/>
    </source>
</evidence>
<feature type="transmembrane region" description="Helical" evidence="17">
    <location>
        <begin position="123"/>
        <end position="140"/>
    </location>
</feature>
<evidence type="ECO:0000256" key="15">
    <source>
        <dbReference type="ARBA" id="ARBA00023136"/>
    </source>
</evidence>
<evidence type="ECO:0000256" key="2">
    <source>
        <dbReference type="ARBA" id="ARBA00004225"/>
    </source>
</evidence>
<keyword evidence="6 17" id="KW-0813">Transport</keyword>
<keyword evidence="8 17" id="KW-0812">Transmembrane</keyword>
<keyword evidence="15 17" id="KW-0472">Membrane</keyword>
<dbReference type="CTD" id="4538"/>
<reference evidence="20" key="2">
    <citation type="submission" date="2016-10" db="EMBL/GenBank/DDBJ databases">
        <title>Complete mitochondrial genomes of 50 helminths species.</title>
        <authorList>
            <person name="Kikuchi T."/>
            <person name="Holroyd N."/>
            <person name="Berriman M."/>
        </authorList>
    </citation>
    <scope>NUCLEOTIDE SEQUENCE</scope>
</reference>
<evidence type="ECO:0000313" key="19">
    <source>
        <dbReference type="EMBL" id="ACX85164.1"/>
    </source>
</evidence>
<dbReference type="PRINTS" id="PR01437">
    <property type="entry name" value="NUOXDRDTASE4"/>
</dbReference>
<feature type="transmembrane region" description="Helical" evidence="17">
    <location>
        <begin position="352"/>
        <end position="373"/>
    </location>
</feature>
<feature type="transmembrane region" description="Helical" evidence="17">
    <location>
        <begin position="93"/>
        <end position="111"/>
    </location>
</feature>
<protein>
    <recommendedName>
        <fullName evidence="5 17">NADH-ubiquinone oxidoreductase chain 4</fullName>
        <ecNumber evidence="4 17">7.1.1.2</ecNumber>
    </recommendedName>
</protein>
<feature type="transmembrane region" description="Helical" evidence="17">
    <location>
        <begin position="385"/>
        <end position="407"/>
    </location>
</feature>
<feature type="transmembrane region" description="Helical" evidence="17">
    <location>
        <begin position="192"/>
        <end position="210"/>
    </location>
</feature>
<evidence type="ECO:0000313" key="20">
    <source>
        <dbReference type="EMBL" id="BAV82778.1"/>
    </source>
</evidence>
<dbReference type="GeneID" id="8774387"/>
<evidence type="ECO:0000256" key="4">
    <source>
        <dbReference type="ARBA" id="ARBA00012944"/>
    </source>
</evidence>
<dbReference type="PANTHER" id="PTHR43507">
    <property type="entry name" value="NADH-UBIQUINONE OXIDOREDUCTASE CHAIN 4"/>
    <property type="match status" value="1"/>
</dbReference>
<name>D3J865_OESDE</name>
<accession>D3J865</accession>
<dbReference type="EMBL" id="AP017691">
    <property type="protein sequence ID" value="BAV82778.1"/>
    <property type="molecule type" value="Genomic_DNA"/>
</dbReference>
<evidence type="ECO:0000256" key="10">
    <source>
        <dbReference type="ARBA" id="ARBA00022982"/>
    </source>
</evidence>
<keyword evidence="11 17" id="KW-1133">Transmembrane helix</keyword>
<feature type="transmembrane region" description="Helical" evidence="17">
    <location>
        <begin position="303"/>
        <end position="325"/>
    </location>
</feature>
<feature type="transmembrane region" description="Helical" evidence="17">
    <location>
        <begin position="160"/>
        <end position="180"/>
    </location>
</feature>
<evidence type="ECO:0000256" key="7">
    <source>
        <dbReference type="ARBA" id="ARBA00022660"/>
    </source>
</evidence>